<dbReference type="InterPro" id="IPR003594">
    <property type="entry name" value="HATPase_dom"/>
</dbReference>
<evidence type="ECO:0000256" key="5">
    <source>
        <dbReference type="ARBA" id="ARBA00022553"/>
    </source>
</evidence>
<protein>
    <recommendedName>
        <fullName evidence="3">histidine kinase</fullName>
        <ecNumber evidence="3">2.7.13.3</ecNumber>
    </recommendedName>
</protein>
<dbReference type="GO" id="GO:0005524">
    <property type="term" value="F:ATP binding"/>
    <property type="evidence" value="ECO:0007669"/>
    <property type="project" value="UniProtKB-KW"/>
</dbReference>
<dbReference type="PANTHER" id="PTHR44936:SF10">
    <property type="entry name" value="SENSOR PROTEIN RSTB"/>
    <property type="match status" value="1"/>
</dbReference>
<dbReference type="Pfam" id="PF00512">
    <property type="entry name" value="HisKA"/>
    <property type="match status" value="1"/>
</dbReference>
<evidence type="ECO:0000256" key="2">
    <source>
        <dbReference type="ARBA" id="ARBA00004651"/>
    </source>
</evidence>
<dbReference type="EC" id="2.7.13.3" evidence="3"/>
<evidence type="ECO:0000256" key="1">
    <source>
        <dbReference type="ARBA" id="ARBA00000085"/>
    </source>
</evidence>
<keyword evidence="8" id="KW-0418">Kinase</keyword>
<evidence type="ECO:0000256" key="7">
    <source>
        <dbReference type="ARBA" id="ARBA00022741"/>
    </source>
</evidence>
<dbReference type="PANTHER" id="PTHR44936">
    <property type="entry name" value="SENSOR PROTEIN CREC"/>
    <property type="match status" value="1"/>
</dbReference>
<evidence type="ECO:0000256" key="10">
    <source>
        <dbReference type="SAM" id="Phobius"/>
    </source>
</evidence>
<gene>
    <name evidence="12" type="ORF">GCM10009098_13870</name>
</gene>
<dbReference type="CDD" id="cd00082">
    <property type="entry name" value="HisKA"/>
    <property type="match status" value="1"/>
</dbReference>
<keyword evidence="13" id="KW-1185">Reference proteome</keyword>
<keyword evidence="7" id="KW-0547">Nucleotide-binding</keyword>
<keyword evidence="5" id="KW-0597">Phosphoprotein</keyword>
<evidence type="ECO:0000256" key="3">
    <source>
        <dbReference type="ARBA" id="ARBA00012438"/>
    </source>
</evidence>
<dbReference type="PRINTS" id="PR00344">
    <property type="entry name" value="BCTRLSENSOR"/>
</dbReference>
<accession>A0ABP3NP67</accession>
<keyword evidence="10" id="KW-1133">Transmembrane helix</keyword>
<dbReference type="InterPro" id="IPR005467">
    <property type="entry name" value="His_kinase_dom"/>
</dbReference>
<comment type="catalytic activity">
    <reaction evidence="1">
        <text>ATP + protein L-histidine = ADP + protein N-phospho-L-histidine.</text>
        <dbReference type="EC" id="2.7.13.3"/>
    </reaction>
</comment>
<keyword evidence="6" id="KW-0808">Transferase</keyword>
<dbReference type="RefSeq" id="WP_226766365.1">
    <property type="nucleotide sequence ID" value="NZ_BAAAEO010000002.1"/>
</dbReference>
<dbReference type="EMBL" id="BAAAEO010000002">
    <property type="protein sequence ID" value="GAA0547514.1"/>
    <property type="molecule type" value="Genomic_DNA"/>
</dbReference>
<dbReference type="SUPFAM" id="SSF47384">
    <property type="entry name" value="Homodimeric domain of signal transducing histidine kinase"/>
    <property type="match status" value="1"/>
</dbReference>
<evidence type="ECO:0000256" key="4">
    <source>
        <dbReference type="ARBA" id="ARBA00022475"/>
    </source>
</evidence>
<dbReference type="Gene3D" id="1.10.287.130">
    <property type="match status" value="1"/>
</dbReference>
<keyword evidence="4" id="KW-1003">Cell membrane</keyword>
<sequence length="405" mass="46474">MHRLFWHFYLFIFLVLLGTGWAVEQLWQQWQPSAEPPWLDSYTALLQQQLQQPQNQWPLHIPLTISALPSDSISWLPDEAAKLQQGQVLTLFEAERVYFYYQQGGQLWRLGPLQLVQEDGAIWFTLLFFVLLAVAVALWLWPVARDIRLLQRRLQKFSADAETPLQLPARSFIAPIAHSFQQMSLQIRELLALQREMTHAVSHELRTPIARLNFALEMAQQLPQEERQLMQQDVKELQQLVDEILDYARLETGQSPLQKQHLDLTELIANVQEKLTPLPGAAISLQLPDKAMLYGDGHYLERALQNLLVNAKKYAVSQIRLTLSQHKNHWQIEVEDDGPGIPQALRLDILKPFFRAEASRNKQAGGFGLGLAIVQRVVQWHQGRIEVATSPLGGARFVLILPQRG</sequence>
<dbReference type="SMART" id="SM00388">
    <property type="entry name" value="HisKA"/>
    <property type="match status" value="1"/>
</dbReference>
<proteinExistence type="predicted"/>
<evidence type="ECO:0000256" key="6">
    <source>
        <dbReference type="ARBA" id="ARBA00022679"/>
    </source>
</evidence>
<evidence type="ECO:0000256" key="8">
    <source>
        <dbReference type="ARBA" id="ARBA00022777"/>
    </source>
</evidence>
<evidence type="ECO:0000256" key="9">
    <source>
        <dbReference type="ARBA" id="ARBA00022840"/>
    </source>
</evidence>
<keyword evidence="10" id="KW-0472">Membrane</keyword>
<feature type="domain" description="Histidine kinase" evidence="11">
    <location>
        <begin position="200"/>
        <end position="405"/>
    </location>
</feature>
<dbReference type="SUPFAM" id="SSF55874">
    <property type="entry name" value="ATPase domain of HSP90 chaperone/DNA topoisomerase II/histidine kinase"/>
    <property type="match status" value="1"/>
</dbReference>
<dbReference type="Pfam" id="PF02518">
    <property type="entry name" value="HATPase_c"/>
    <property type="match status" value="1"/>
</dbReference>
<dbReference type="Proteomes" id="UP001501169">
    <property type="component" value="Unassembled WGS sequence"/>
</dbReference>
<dbReference type="Gene3D" id="3.30.565.10">
    <property type="entry name" value="Histidine kinase-like ATPase, C-terminal domain"/>
    <property type="match status" value="1"/>
</dbReference>
<comment type="caution">
    <text evidence="12">The sequence shown here is derived from an EMBL/GenBank/DDBJ whole genome shotgun (WGS) entry which is preliminary data.</text>
</comment>
<keyword evidence="10" id="KW-0812">Transmembrane</keyword>
<comment type="subcellular location">
    <subcellularLocation>
        <location evidence="2">Cell membrane</location>
        <topology evidence="2">Multi-pass membrane protein</topology>
    </subcellularLocation>
</comment>
<dbReference type="InterPro" id="IPR036097">
    <property type="entry name" value="HisK_dim/P_sf"/>
</dbReference>
<dbReference type="InterPro" id="IPR036890">
    <property type="entry name" value="HATPase_C_sf"/>
</dbReference>
<dbReference type="InterPro" id="IPR050980">
    <property type="entry name" value="2C_sensor_his_kinase"/>
</dbReference>
<evidence type="ECO:0000259" key="11">
    <source>
        <dbReference type="PROSITE" id="PS50109"/>
    </source>
</evidence>
<dbReference type="PROSITE" id="PS50109">
    <property type="entry name" value="HIS_KIN"/>
    <property type="match status" value="1"/>
</dbReference>
<evidence type="ECO:0000313" key="13">
    <source>
        <dbReference type="Proteomes" id="UP001501169"/>
    </source>
</evidence>
<dbReference type="InterPro" id="IPR004358">
    <property type="entry name" value="Sig_transdc_His_kin-like_C"/>
</dbReference>
<evidence type="ECO:0000313" key="12">
    <source>
        <dbReference type="EMBL" id="GAA0547514.1"/>
    </source>
</evidence>
<name>A0ABP3NP67_9GAMM</name>
<keyword evidence="9 12" id="KW-0067">ATP-binding</keyword>
<organism evidence="12 13">
    <name type="scientific">Rheinheimera aquimaris</name>
    <dbReference type="NCBI Taxonomy" id="412437"/>
    <lineage>
        <taxon>Bacteria</taxon>
        <taxon>Pseudomonadati</taxon>
        <taxon>Pseudomonadota</taxon>
        <taxon>Gammaproteobacteria</taxon>
        <taxon>Chromatiales</taxon>
        <taxon>Chromatiaceae</taxon>
        <taxon>Rheinheimera</taxon>
    </lineage>
</organism>
<dbReference type="InterPro" id="IPR003661">
    <property type="entry name" value="HisK_dim/P_dom"/>
</dbReference>
<reference evidence="13" key="1">
    <citation type="journal article" date="2019" name="Int. J. Syst. Evol. Microbiol.">
        <title>The Global Catalogue of Microorganisms (GCM) 10K type strain sequencing project: providing services to taxonomists for standard genome sequencing and annotation.</title>
        <authorList>
            <consortium name="The Broad Institute Genomics Platform"/>
            <consortium name="The Broad Institute Genome Sequencing Center for Infectious Disease"/>
            <person name="Wu L."/>
            <person name="Ma J."/>
        </authorList>
    </citation>
    <scope>NUCLEOTIDE SEQUENCE [LARGE SCALE GENOMIC DNA]</scope>
    <source>
        <strain evidence="13">JCM 14331</strain>
    </source>
</reference>
<dbReference type="SMART" id="SM00387">
    <property type="entry name" value="HATPase_c"/>
    <property type="match status" value="1"/>
</dbReference>
<feature type="transmembrane region" description="Helical" evidence="10">
    <location>
        <begin position="121"/>
        <end position="144"/>
    </location>
</feature>